<comment type="caution">
    <text evidence="2">The sequence shown here is derived from an EMBL/GenBank/DDBJ whole genome shotgun (WGS) entry which is preliminary data.</text>
</comment>
<name>A0A9X1SG03_9BACT</name>
<evidence type="ECO:0000256" key="1">
    <source>
        <dbReference type="SAM" id="Phobius"/>
    </source>
</evidence>
<dbReference type="Proteomes" id="UP001139103">
    <property type="component" value="Unassembled WGS sequence"/>
</dbReference>
<feature type="transmembrane region" description="Helical" evidence="1">
    <location>
        <begin position="12"/>
        <end position="40"/>
    </location>
</feature>
<protein>
    <submittedName>
        <fullName evidence="2">Uncharacterized protein</fullName>
    </submittedName>
</protein>
<organism evidence="2 3">
    <name type="scientific">Blastopirellula sediminis</name>
    <dbReference type="NCBI Taxonomy" id="2894196"/>
    <lineage>
        <taxon>Bacteria</taxon>
        <taxon>Pseudomonadati</taxon>
        <taxon>Planctomycetota</taxon>
        <taxon>Planctomycetia</taxon>
        <taxon>Pirellulales</taxon>
        <taxon>Pirellulaceae</taxon>
        <taxon>Blastopirellula</taxon>
    </lineage>
</organism>
<evidence type="ECO:0000313" key="2">
    <source>
        <dbReference type="EMBL" id="MCC9628392.1"/>
    </source>
</evidence>
<gene>
    <name evidence="2" type="ORF">LOC68_08295</name>
</gene>
<keyword evidence="1" id="KW-0472">Membrane</keyword>
<keyword evidence="1" id="KW-1133">Transmembrane helix</keyword>
<dbReference type="EMBL" id="JAJKFT010000004">
    <property type="protein sequence ID" value="MCC9628392.1"/>
    <property type="molecule type" value="Genomic_DNA"/>
</dbReference>
<evidence type="ECO:0000313" key="3">
    <source>
        <dbReference type="Proteomes" id="UP001139103"/>
    </source>
</evidence>
<dbReference type="PROSITE" id="PS51257">
    <property type="entry name" value="PROKAR_LIPOPROTEIN"/>
    <property type="match status" value="1"/>
</dbReference>
<dbReference type="AlphaFoldDB" id="A0A9X1SG03"/>
<reference evidence="2" key="1">
    <citation type="submission" date="2021-11" db="EMBL/GenBank/DDBJ databases">
        <title>Genome sequence.</title>
        <authorList>
            <person name="Sun Q."/>
        </authorList>
    </citation>
    <scope>NUCLEOTIDE SEQUENCE</scope>
    <source>
        <strain evidence="2">JC732</strain>
    </source>
</reference>
<sequence length="68" mass="7463">MTRTKLRPAARVLLTLAAGLFLMYGCRVGLIEVVILFAVARFGYGYWRKFARSKTPVRPAVASGSTVS</sequence>
<keyword evidence="1" id="KW-0812">Transmembrane</keyword>
<accession>A0A9X1SG03</accession>
<dbReference type="RefSeq" id="WP_230217619.1">
    <property type="nucleotide sequence ID" value="NZ_JAJKFT010000004.1"/>
</dbReference>
<proteinExistence type="predicted"/>
<keyword evidence="3" id="KW-1185">Reference proteome</keyword>